<dbReference type="AlphaFoldDB" id="A0A810MYQ1"/>
<feature type="transmembrane region" description="Helical" evidence="2">
    <location>
        <begin position="39"/>
        <end position="61"/>
    </location>
</feature>
<evidence type="ECO:0000256" key="1">
    <source>
        <dbReference type="SAM" id="MobiDB-lite"/>
    </source>
</evidence>
<evidence type="ECO:0000313" key="4">
    <source>
        <dbReference type="Proteomes" id="UP000680866"/>
    </source>
</evidence>
<dbReference type="KEGG" id="pry:Prubr_21100"/>
<proteinExistence type="predicted"/>
<sequence length="89" mass="9138">MSSRARALTARGNIALALAVVAAVFGGMAALGAGGWTNLHVWIVAAVLLFASIGGICLYAAGRRSPQVTHPPVSHPTVTPSLTPHEVRK</sequence>
<keyword evidence="2" id="KW-0472">Membrane</keyword>
<name>A0A810MYQ1_9ACTN</name>
<dbReference type="EMBL" id="AP023359">
    <property type="protein sequence ID" value="BCJ65089.1"/>
    <property type="molecule type" value="Genomic_DNA"/>
</dbReference>
<reference evidence="3" key="1">
    <citation type="submission" date="2020-08" db="EMBL/GenBank/DDBJ databases">
        <title>Whole genome shotgun sequence of Polymorphospora rubra NBRC 101157.</title>
        <authorList>
            <person name="Komaki H."/>
            <person name="Tamura T."/>
        </authorList>
    </citation>
    <scope>NUCLEOTIDE SEQUENCE</scope>
    <source>
        <strain evidence="3">NBRC 101157</strain>
    </source>
</reference>
<feature type="region of interest" description="Disordered" evidence="1">
    <location>
        <begin position="65"/>
        <end position="89"/>
    </location>
</feature>
<evidence type="ECO:0000256" key="2">
    <source>
        <dbReference type="SAM" id="Phobius"/>
    </source>
</evidence>
<keyword evidence="2" id="KW-1133">Transmembrane helix</keyword>
<dbReference type="RefSeq" id="WP_212824327.1">
    <property type="nucleotide sequence ID" value="NZ_AP023359.1"/>
</dbReference>
<organism evidence="3 4">
    <name type="scientific">Polymorphospora rubra</name>
    <dbReference type="NCBI Taxonomy" id="338584"/>
    <lineage>
        <taxon>Bacteria</taxon>
        <taxon>Bacillati</taxon>
        <taxon>Actinomycetota</taxon>
        <taxon>Actinomycetes</taxon>
        <taxon>Micromonosporales</taxon>
        <taxon>Micromonosporaceae</taxon>
        <taxon>Polymorphospora</taxon>
    </lineage>
</organism>
<gene>
    <name evidence="3" type="ORF">Prubr_21100</name>
</gene>
<keyword evidence="2" id="KW-0812">Transmembrane</keyword>
<accession>A0A810MYQ1</accession>
<dbReference type="Proteomes" id="UP000680866">
    <property type="component" value="Chromosome"/>
</dbReference>
<keyword evidence="4" id="KW-1185">Reference proteome</keyword>
<protein>
    <submittedName>
        <fullName evidence="3">Uncharacterized protein</fullName>
    </submittedName>
</protein>
<evidence type="ECO:0000313" key="3">
    <source>
        <dbReference type="EMBL" id="BCJ65089.1"/>
    </source>
</evidence>